<organism evidence="18 19">
    <name type="scientific">Neorhizobium alkalisoli</name>
    <dbReference type="NCBI Taxonomy" id="528178"/>
    <lineage>
        <taxon>Bacteria</taxon>
        <taxon>Pseudomonadati</taxon>
        <taxon>Pseudomonadota</taxon>
        <taxon>Alphaproteobacteria</taxon>
        <taxon>Hyphomicrobiales</taxon>
        <taxon>Rhizobiaceae</taxon>
        <taxon>Rhizobium/Agrobacterium group</taxon>
        <taxon>Neorhizobium</taxon>
    </lineage>
</organism>
<dbReference type="NCBIfam" id="TIGR00229">
    <property type="entry name" value="sensory_box"/>
    <property type="match status" value="2"/>
</dbReference>
<dbReference type="GO" id="GO:0004673">
    <property type="term" value="F:protein histidine kinase activity"/>
    <property type="evidence" value="ECO:0007669"/>
    <property type="project" value="UniProtKB-EC"/>
</dbReference>
<comment type="catalytic activity">
    <reaction evidence="1">
        <text>ATP + protein L-histidine = ADP + protein N-phospho-L-histidine.</text>
        <dbReference type="EC" id="2.7.13.3"/>
    </reaction>
</comment>
<keyword evidence="10" id="KW-0677">Repeat</keyword>
<keyword evidence="15" id="KW-0843">Virulence</keyword>
<dbReference type="InterPro" id="IPR013655">
    <property type="entry name" value="PAS_fold_3"/>
</dbReference>
<dbReference type="PROSITE" id="PS50113">
    <property type="entry name" value="PAC"/>
    <property type="match status" value="2"/>
</dbReference>
<reference evidence="18 19" key="1">
    <citation type="submission" date="2019-06" db="EMBL/GenBank/DDBJ databases">
        <title>Sorghum-associated microbial communities from plants grown in Nebraska, USA.</title>
        <authorList>
            <person name="Schachtman D."/>
        </authorList>
    </citation>
    <scope>NUCLEOTIDE SEQUENCE [LARGE SCALE GENOMIC DNA]</scope>
    <source>
        <strain evidence="18 19">1225</strain>
    </source>
</reference>
<dbReference type="InterPro" id="IPR011102">
    <property type="entry name" value="Sig_transdc_His_kinase_HWE"/>
</dbReference>
<dbReference type="SUPFAM" id="SSF55785">
    <property type="entry name" value="PYP-like sensor domain (PAS domain)"/>
    <property type="match status" value="2"/>
</dbReference>
<evidence type="ECO:0000256" key="9">
    <source>
        <dbReference type="ARBA" id="ARBA00022679"/>
    </source>
</evidence>
<gene>
    <name evidence="18" type="ORF">FHW37_103528</name>
</gene>
<dbReference type="SMART" id="SM00086">
    <property type="entry name" value="PAC"/>
    <property type="match status" value="2"/>
</dbReference>
<dbReference type="Pfam" id="PF07536">
    <property type="entry name" value="HWE_HK"/>
    <property type="match status" value="1"/>
</dbReference>
<dbReference type="InterPro" id="IPR013656">
    <property type="entry name" value="PAS_4"/>
</dbReference>
<dbReference type="CDD" id="cd00130">
    <property type="entry name" value="PAS"/>
    <property type="match status" value="1"/>
</dbReference>
<evidence type="ECO:0000256" key="12">
    <source>
        <dbReference type="ARBA" id="ARBA00022777"/>
    </source>
</evidence>
<evidence type="ECO:0000256" key="7">
    <source>
        <dbReference type="ARBA" id="ARBA00022630"/>
    </source>
</evidence>
<comment type="caution">
    <text evidence="18">The sequence shown here is derived from an EMBL/GenBank/DDBJ whole genome shotgun (WGS) entry which is preliminary data.</text>
</comment>
<keyword evidence="16" id="KW-0675">Receptor</keyword>
<feature type="domain" description="PAC" evidence="17">
    <location>
        <begin position="118"/>
        <end position="171"/>
    </location>
</feature>
<evidence type="ECO:0000256" key="13">
    <source>
        <dbReference type="ARBA" id="ARBA00022840"/>
    </source>
</evidence>
<evidence type="ECO:0000256" key="14">
    <source>
        <dbReference type="ARBA" id="ARBA00022991"/>
    </source>
</evidence>
<dbReference type="Pfam" id="PF08447">
    <property type="entry name" value="PAS_3"/>
    <property type="match status" value="1"/>
</dbReference>
<dbReference type="PANTHER" id="PTHR41523">
    <property type="entry name" value="TWO-COMPONENT SYSTEM SENSOR PROTEIN"/>
    <property type="match status" value="1"/>
</dbReference>
<evidence type="ECO:0000256" key="6">
    <source>
        <dbReference type="ARBA" id="ARBA00022606"/>
    </source>
</evidence>
<evidence type="ECO:0000313" key="18">
    <source>
        <dbReference type="EMBL" id="TWF54658.1"/>
    </source>
</evidence>
<keyword evidence="14" id="KW-0157">Chromophore</keyword>
<keyword evidence="9" id="KW-0808">Transferase</keyword>
<dbReference type="Gene3D" id="3.30.565.10">
    <property type="entry name" value="Histidine kinase-like ATPase, C-terminal domain"/>
    <property type="match status" value="1"/>
</dbReference>
<dbReference type="GO" id="GO:0009881">
    <property type="term" value="F:photoreceptor activity"/>
    <property type="evidence" value="ECO:0007669"/>
    <property type="project" value="UniProtKB-KW"/>
</dbReference>
<keyword evidence="11" id="KW-0547">Nucleotide-binding</keyword>
<dbReference type="InterPro" id="IPR000700">
    <property type="entry name" value="PAS-assoc_C"/>
</dbReference>
<dbReference type="EMBL" id="VIWP01000003">
    <property type="protein sequence ID" value="TWF54658.1"/>
    <property type="molecule type" value="Genomic_DNA"/>
</dbReference>
<dbReference type="AlphaFoldDB" id="A0A561QWB6"/>
<keyword evidence="13" id="KW-0067">ATP-binding</keyword>
<dbReference type="InterPro" id="IPR035965">
    <property type="entry name" value="PAS-like_dom_sf"/>
</dbReference>
<dbReference type="InterPro" id="IPR000014">
    <property type="entry name" value="PAS"/>
</dbReference>
<dbReference type="SMART" id="SM00911">
    <property type="entry name" value="HWE_HK"/>
    <property type="match status" value="1"/>
</dbReference>
<dbReference type="Gene3D" id="3.30.450.20">
    <property type="entry name" value="PAS domain"/>
    <property type="match status" value="2"/>
</dbReference>
<proteinExistence type="predicted"/>
<name>A0A561QWB6_9HYPH</name>
<evidence type="ECO:0000256" key="3">
    <source>
        <dbReference type="ARBA" id="ARBA00021740"/>
    </source>
</evidence>
<evidence type="ECO:0000256" key="1">
    <source>
        <dbReference type="ARBA" id="ARBA00000085"/>
    </source>
</evidence>
<keyword evidence="19" id="KW-1185">Reference proteome</keyword>
<keyword evidence="12" id="KW-0418">Kinase</keyword>
<evidence type="ECO:0000256" key="4">
    <source>
        <dbReference type="ARBA" id="ARBA00022543"/>
    </source>
</evidence>
<keyword evidence="5" id="KW-0597">Phosphoprotein</keyword>
<evidence type="ECO:0000256" key="15">
    <source>
        <dbReference type="ARBA" id="ARBA00023026"/>
    </source>
</evidence>
<keyword evidence="8" id="KW-0288">FMN</keyword>
<dbReference type="EC" id="2.7.13.3" evidence="2"/>
<feature type="domain" description="PAC" evidence="17">
    <location>
        <begin position="243"/>
        <end position="295"/>
    </location>
</feature>
<evidence type="ECO:0000259" key="17">
    <source>
        <dbReference type="PROSITE" id="PS50113"/>
    </source>
</evidence>
<evidence type="ECO:0000256" key="5">
    <source>
        <dbReference type="ARBA" id="ARBA00022553"/>
    </source>
</evidence>
<dbReference type="PANTHER" id="PTHR41523:SF7">
    <property type="entry name" value="HISTIDINE KINASE"/>
    <property type="match status" value="1"/>
</dbReference>
<sequence>MVATQAEQDDGTVFPVGGGETGSLIRAFDWSVTPLGPITSWPQSLKTVTNMLLLSPVPIVLLWGEDGIMIYNDAYSVFAGARHPQLLGSKVREGWAEIADFNDNVMKVGLSGRTLAYENQQLTLTRRGVPEPVWMNLDYSPVVDESGKPAGVIAIVVETTKRVLAEQRTRQSEARFRALTNATSDIIYSLGPDWKEMKQLYGRGFLSDTDAPAIAWQADYLFDEDRPLVQAAIDEAMRKKSVYQLEHRVRQVDGSEGWVFSRAVPIFEEAGEIVEWFGAASDITERRRNEEHLKLVVHELNHRVKNNLAMIQAIAMQTFRDASDLKEAQRRFSARMVALGRANDLLTGELWVGASLRGAISQAMEPHCPDASRCLVEGEDVTLSPKTALSLSLAVHEMATNSLKYGAWSNDEGVVDVVWKIYERADGARRLRIVWRETGGPAVSPPQRRGFGSVLIERGLSREMGGEVKMEFLPSGLVCTVDAPEDPYAERPV</sequence>
<dbReference type="Proteomes" id="UP000320653">
    <property type="component" value="Unassembled WGS sequence"/>
</dbReference>
<evidence type="ECO:0000256" key="2">
    <source>
        <dbReference type="ARBA" id="ARBA00012438"/>
    </source>
</evidence>
<protein>
    <recommendedName>
        <fullName evidence="3">Blue-light-activated histidine kinase</fullName>
        <ecNumber evidence="2">2.7.13.3</ecNumber>
    </recommendedName>
</protein>
<keyword evidence="6" id="KW-0716">Sensory transduction</keyword>
<keyword evidence="4" id="KW-0600">Photoreceptor protein</keyword>
<evidence type="ECO:0000256" key="16">
    <source>
        <dbReference type="ARBA" id="ARBA00023170"/>
    </source>
</evidence>
<dbReference type="GO" id="GO:0005524">
    <property type="term" value="F:ATP binding"/>
    <property type="evidence" value="ECO:0007669"/>
    <property type="project" value="UniProtKB-KW"/>
</dbReference>
<evidence type="ECO:0000313" key="19">
    <source>
        <dbReference type="Proteomes" id="UP000320653"/>
    </source>
</evidence>
<evidence type="ECO:0000256" key="8">
    <source>
        <dbReference type="ARBA" id="ARBA00022643"/>
    </source>
</evidence>
<keyword evidence="7" id="KW-0285">Flavoprotein</keyword>
<accession>A0A561QWB6</accession>
<evidence type="ECO:0000256" key="11">
    <source>
        <dbReference type="ARBA" id="ARBA00022741"/>
    </source>
</evidence>
<dbReference type="Pfam" id="PF08448">
    <property type="entry name" value="PAS_4"/>
    <property type="match status" value="1"/>
</dbReference>
<dbReference type="RefSeq" id="WP_210249288.1">
    <property type="nucleotide sequence ID" value="NZ_VIWP01000003.1"/>
</dbReference>
<dbReference type="InterPro" id="IPR036890">
    <property type="entry name" value="HATPase_C_sf"/>
</dbReference>
<dbReference type="InterPro" id="IPR001610">
    <property type="entry name" value="PAC"/>
</dbReference>
<evidence type="ECO:0000256" key="10">
    <source>
        <dbReference type="ARBA" id="ARBA00022737"/>
    </source>
</evidence>